<dbReference type="Proteomes" id="UP000824230">
    <property type="component" value="Unassembled WGS sequence"/>
</dbReference>
<dbReference type="EMBL" id="DXFG01000202">
    <property type="protein sequence ID" value="HIX38107.1"/>
    <property type="molecule type" value="Genomic_DNA"/>
</dbReference>
<accession>A0A9D2ANP3</accession>
<organism evidence="1 2">
    <name type="scientific">Candidatus Blautia pullistercoris</name>
    <dbReference type="NCBI Taxonomy" id="2838499"/>
    <lineage>
        <taxon>Bacteria</taxon>
        <taxon>Bacillati</taxon>
        <taxon>Bacillota</taxon>
        <taxon>Clostridia</taxon>
        <taxon>Lachnospirales</taxon>
        <taxon>Lachnospiraceae</taxon>
        <taxon>Blautia</taxon>
    </lineage>
</organism>
<reference evidence="1" key="1">
    <citation type="journal article" date="2021" name="PeerJ">
        <title>Extensive microbial diversity within the chicken gut microbiome revealed by metagenomics and culture.</title>
        <authorList>
            <person name="Gilroy R."/>
            <person name="Ravi A."/>
            <person name="Getino M."/>
            <person name="Pursley I."/>
            <person name="Horton D.L."/>
            <person name="Alikhan N.F."/>
            <person name="Baker D."/>
            <person name="Gharbi K."/>
            <person name="Hall N."/>
            <person name="Watson M."/>
            <person name="Adriaenssens E.M."/>
            <person name="Foster-Nyarko E."/>
            <person name="Jarju S."/>
            <person name="Secka A."/>
            <person name="Antonio M."/>
            <person name="Oren A."/>
            <person name="Chaudhuri R.R."/>
            <person name="La Ragione R."/>
            <person name="Hildebrand F."/>
            <person name="Pallen M.J."/>
        </authorList>
    </citation>
    <scope>NUCLEOTIDE SEQUENCE</scope>
    <source>
        <strain evidence="1">ChiHjej12B11-1927</strain>
    </source>
</reference>
<protein>
    <submittedName>
        <fullName evidence="1">Uncharacterized protein</fullName>
    </submittedName>
</protein>
<reference evidence="1" key="2">
    <citation type="submission" date="2021-04" db="EMBL/GenBank/DDBJ databases">
        <authorList>
            <person name="Gilroy R."/>
        </authorList>
    </citation>
    <scope>NUCLEOTIDE SEQUENCE</scope>
    <source>
        <strain evidence="1">ChiHjej12B11-1927</strain>
    </source>
</reference>
<name>A0A9D2ANP3_9FIRM</name>
<sequence length="357" mass="41046">MIDFTKFVNSNAVHNHLQQIRYQPTAMEAAWLVWQCETISLEEKYTAWQEIIDTLPDCPTGSRTAWLKTPYKDSTHAFLQAYIAQQKELTAAFYQADEPAVYHAEYQILPKGKLFWREHRSIEEGFPTLESTLQAIPKNDGDIIYITIYKENSKGDFLMAARFLPDQRLAFMDARPGSMCACNMPKDKWALYSGVLYYIGRVSTWKNIPLPFRSGDILYNPNMPEGMFCGGIFIAAETKSQRCDGGFFLYDNRPDKICHLYPRLMDCEYYPVEALSECYRIFPLISKFLKGKNIALDPWDFAELINDYHDLLIPPAVPEETEADDDGDGLSITMQIAKVPAGMDFEEFIDIMENDNE</sequence>
<evidence type="ECO:0000313" key="2">
    <source>
        <dbReference type="Proteomes" id="UP000824230"/>
    </source>
</evidence>
<dbReference type="AlphaFoldDB" id="A0A9D2ANP3"/>
<evidence type="ECO:0000313" key="1">
    <source>
        <dbReference type="EMBL" id="HIX38107.1"/>
    </source>
</evidence>
<comment type="caution">
    <text evidence="1">The sequence shown here is derived from an EMBL/GenBank/DDBJ whole genome shotgun (WGS) entry which is preliminary data.</text>
</comment>
<gene>
    <name evidence="1" type="ORF">H9738_09615</name>
</gene>
<proteinExistence type="predicted"/>